<comment type="caution">
    <text evidence="2">The sequence shown here is derived from an EMBL/GenBank/DDBJ whole genome shotgun (WGS) entry which is preliminary data.</text>
</comment>
<organism evidence="2 3">
    <name type="scientific">Candidatus Sungbacteria bacterium RIFCSPHIGHO2_02_FULL_49_12</name>
    <dbReference type="NCBI Taxonomy" id="1802271"/>
    <lineage>
        <taxon>Bacteria</taxon>
        <taxon>Candidatus Sungiibacteriota</taxon>
    </lineage>
</organism>
<accession>A0A1G2KLY9</accession>
<proteinExistence type="predicted"/>
<evidence type="ECO:0000313" key="3">
    <source>
        <dbReference type="Proteomes" id="UP000177362"/>
    </source>
</evidence>
<feature type="chain" id="PRO_5009583409" evidence="1">
    <location>
        <begin position="34"/>
        <end position="361"/>
    </location>
</feature>
<name>A0A1G2KLY9_9BACT</name>
<evidence type="ECO:0000313" key="2">
    <source>
        <dbReference type="EMBL" id="OHA00406.1"/>
    </source>
</evidence>
<gene>
    <name evidence="2" type="ORF">A3C11_02315</name>
</gene>
<feature type="signal peptide" evidence="1">
    <location>
        <begin position="1"/>
        <end position="33"/>
    </location>
</feature>
<keyword evidence="1" id="KW-0732">Signal</keyword>
<evidence type="ECO:0000256" key="1">
    <source>
        <dbReference type="SAM" id="SignalP"/>
    </source>
</evidence>
<reference evidence="2 3" key="1">
    <citation type="journal article" date="2016" name="Nat. Commun.">
        <title>Thousands of microbial genomes shed light on interconnected biogeochemical processes in an aquifer system.</title>
        <authorList>
            <person name="Anantharaman K."/>
            <person name="Brown C.T."/>
            <person name="Hug L.A."/>
            <person name="Sharon I."/>
            <person name="Castelle C.J."/>
            <person name="Probst A.J."/>
            <person name="Thomas B.C."/>
            <person name="Singh A."/>
            <person name="Wilkins M.J."/>
            <person name="Karaoz U."/>
            <person name="Brodie E.L."/>
            <person name="Williams K.H."/>
            <person name="Hubbard S.S."/>
            <person name="Banfield J.F."/>
        </authorList>
    </citation>
    <scope>NUCLEOTIDE SEQUENCE [LARGE SCALE GENOMIC DNA]</scope>
</reference>
<dbReference type="STRING" id="1802271.A3C11_02315"/>
<sequence length="361" mass="34961">MQQKLISRVAHYAKTAALVGAAVSLTVAFSVFATSVGTSISTDGDLSTTGNSTLGSAVSDTLTVNATSTFATGVTISTGGLSILAGGLTVANNATITTGLGVGVSTSTAGVIQTSGIVNVGGAGTSTFANGINLTTGCLTFRGGACLGASASAGGSDTQIQYSSSGILDGVSGFTYNGTTLTMTPLFLVYNSSSTINNLSMVKSTSTSATTTHLAVSGPASFTASTTLTTFGSTGDSYLGDTSADKLTVNATSTFQAGALFSGGVAITGAGGLTVANNATITTGLGVGVATSTAGALQTSGAVQFGGIVSVSQSGTSTISINSTTASRGACLEFESAAGDATFRLYATSSGVAIFESGPCR</sequence>
<dbReference type="EMBL" id="MHQJ01000048">
    <property type="protein sequence ID" value="OHA00406.1"/>
    <property type="molecule type" value="Genomic_DNA"/>
</dbReference>
<dbReference type="Proteomes" id="UP000177362">
    <property type="component" value="Unassembled WGS sequence"/>
</dbReference>
<protein>
    <submittedName>
        <fullName evidence="2">Uncharacterized protein</fullName>
    </submittedName>
</protein>
<dbReference type="AlphaFoldDB" id="A0A1G2KLY9"/>